<dbReference type="AlphaFoldDB" id="A0A1G7HHX5"/>
<proteinExistence type="predicted"/>
<sequence>MKTIVFVFTFMLTLNLAAQTSYEKGMTKAFQLWSEQKNTEASQLFERIATAEKENWLPPYYLATVEIVSSFGIQEEGVLTAKLTRAKKYLDQAASLSKDNPEIIISYALLNTAYIAFDGQKYGMTLSPENTALFTKALEIAPENPRVVLSKAEWDMGFAKFFGKSTQAFCDDITRAIELFTNEEQTIQFYPYSGIERAEAVQTSCKKETSPE</sequence>
<dbReference type="Proteomes" id="UP000182114">
    <property type="component" value="Unassembled WGS sequence"/>
</dbReference>
<dbReference type="EMBL" id="FNBD01000006">
    <property type="protein sequence ID" value="SDE99926.1"/>
    <property type="molecule type" value="Genomic_DNA"/>
</dbReference>
<protein>
    <recommendedName>
        <fullName evidence="4">Tetratricopeptide repeat-containing protein</fullName>
    </recommendedName>
</protein>
<name>A0A1G7HHX5_9FLAO</name>
<dbReference type="RefSeq" id="WP_074538581.1">
    <property type="nucleotide sequence ID" value="NZ_FNBD01000006.1"/>
</dbReference>
<organism evidence="2 3">
    <name type="scientific">Cellulophaga baltica</name>
    <dbReference type="NCBI Taxonomy" id="76594"/>
    <lineage>
        <taxon>Bacteria</taxon>
        <taxon>Pseudomonadati</taxon>
        <taxon>Bacteroidota</taxon>
        <taxon>Flavobacteriia</taxon>
        <taxon>Flavobacteriales</taxon>
        <taxon>Flavobacteriaceae</taxon>
        <taxon>Cellulophaga</taxon>
    </lineage>
</organism>
<gene>
    <name evidence="2" type="ORF">SAMN04487992_10682</name>
</gene>
<dbReference type="Gene3D" id="1.25.40.10">
    <property type="entry name" value="Tetratricopeptide repeat domain"/>
    <property type="match status" value="1"/>
</dbReference>
<feature type="signal peptide" evidence="1">
    <location>
        <begin position="1"/>
        <end position="17"/>
    </location>
</feature>
<evidence type="ECO:0000313" key="3">
    <source>
        <dbReference type="Proteomes" id="UP000182114"/>
    </source>
</evidence>
<accession>A0A1G7HHX5</accession>
<keyword evidence="1" id="KW-0732">Signal</keyword>
<feature type="chain" id="PRO_5010161548" description="Tetratricopeptide repeat-containing protein" evidence="1">
    <location>
        <begin position="18"/>
        <end position="212"/>
    </location>
</feature>
<evidence type="ECO:0000256" key="1">
    <source>
        <dbReference type="SAM" id="SignalP"/>
    </source>
</evidence>
<keyword evidence="3" id="KW-1185">Reference proteome</keyword>
<reference evidence="3" key="1">
    <citation type="submission" date="2016-10" db="EMBL/GenBank/DDBJ databases">
        <authorList>
            <person name="Varghese N."/>
            <person name="Submissions S."/>
        </authorList>
    </citation>
    <scope>NUCLEOTIDE SEQUENCE [LARGE SCALE GENOMIC DNA]</scope>
    <source>
        <strain evidence="3">DSM 24729</strain>
    </source>
</reference>
<evidence type="ECO:0000313" key="2">
    <source>
        <dbReference type="EMBL" id="SDE99926.1"/>
    </source>
</evidence>
<evidence type="ECO:0008006" key="4">
    <source>
        <dbReference type="Google" id="ProtNLM"/>
    </source>
</evidence>
<dbReference type="InterPro" id="IPR011990">
    <property type="entry name" value="TPR-like_helical_dom_sf"/>
</dbReference>
<dbReference type="eggNOG" id="ENOG502ZB91">
    <property type="taxonomic scope" value="Bacteria"/>
</dbReference>